<feature type="domain" description="SMC hinge" evidence="14">
    <location>
        <begin position="594"/>
        <end position="710"/>
    </location>
</feature>
<gene>
    <name evidence="15" type="ORF">CEUTPL_LOCUS4715</name>
</gene>
<evidence type="ECO:0000256" key="5">
    <source>
        <dbReference type="ARBA" id="ARBA00022776"/>
    </source>
</evidence>
<dbReference type="Gene3D" id="1.20.1060.20">
    <property type="match status" value="1"/>
</dbReference>
<evidence type="ECO:0000256" key="13">
    <source>
        <dbReference type="SAM" id="MobiDB-lite"/>
    </source>
</evidence>
<feature type="compositionally biased region" description="Polar residues" evidence="13">
    <location>
        <begin position="1346"/>
        <end position="1362"/>
    </location>
</feature>
<evidence type="ECO:0000256" key="2">
    <source>
        <dbReference type="ARBA" id="ARBA00006005"/>
    </source>
</evidence>
<feature type="coiled-coil region" evidence="12">
    <location>
        <begin position="322"/>
        <end position="391"/>
    </location>
</feature>
<proteinExistence type="inferred from homology"/>
<evidence type="ECO:0000256" key="1">
    <source>
        <dbReference type="ARBA" id="ARBA00004123"/>
    </source>
</evidence>
<reference evidence="15" key="1">
    <citation type="submission" date="2022-01" db="EMBL/GenBank/DDBJ databases">
        <authorList>
            <person name="King R."/>
        </authorList>
    </citation>
    <scope>NUCLEOTIDE SEQUENCE</scope>
</reference>
<comment type="similarity">
    <text evidence="2">Belongs to the SMC family. SMC4 subfamily.</text>
</comment>
<feature type="compositionally biased region" description="Polar residues" evidence="13">
    <location>
        <begin position="1298"/>
        <end position="1310"/>
    </location>
</feature>
<dbReference type="OrthoDB" id="5575062at2759"/>
<keyword evidence="16" id="KW-1185">Reference proteome</keyword>
<evidence type="ECO:0000256" key="10">
    <source>
        <dbReference type="ARBA" id="ARBA00023306"/>
    </source>
</evidence>
<dbReference type="GO" id="GO:0005634">
    <property type="term" value="C:nucleus"/>
    <property type="evidence" value="ECO:0007669"/>
    <property type="project" value="UniProtKB-SubCell"/>
</dbReference>
<feature type="compositionally biased region" description="Basic and acidic residues" evidence="13">
    <location>
        <begin position="1280"/>
        <end position="1295"/>
    </location>
</feature>
<dbReference type="FunFam" id="3.40.50.300:FF:000585">
    <property type="entry name" value="Structural maintenance of chromosomes 4"/>
    <property type="match status" value="1"/>
</dbReference>
<keyword evidence="5" id="KW-0498">Mitosis</keyword>
<dbReference type="PANTHER" id="PTHR18937">
    <property type="entry name" value="STRUCTURAL MAINTENANCE OF CHROMOSOMES SMC FAMILY MEMBER"/>
    <property type="match status" value="1"/>
</dbReference>
<comment type="subcellular location">
    <subcellularLocation>
        <location evidence="1 11">Nucleus</location>
    </subcellularLocation>
</comment>
<feature type="coiled-coil region" evidence="12">
    <location>
        <begin position="420"/>
        <end position="479"/>
    </location>
</feature>
<dbReference type="SMART" id="SM00968">
    <property type="entry name" value="SMC_hinge"/>
    <property type="match status" value="1"/>
</dbReference>
<evidence type="ECO:0000256" key="4">
    <source>
        <dbReference type="ARBA" id="ARBA00022741"/>
    </source>
</evidence>
<evidence type="ECO:0000256" key="3">
    <source>
        <dbReference type="ARBA" id="ARBA00022618"/>
    </source>
</evidence>
<keyword evidence="10" id="KW-0131">Cell cycle</keyword>
<dbReference type="InterPro" id="IPR036277">
    <property type="entry name" value="SMC_hinge_sf"/>
</dbReference>
<sequence length="1372" mass="155768">MSAKKKPRKETPQRPQPSKQVDSVSSDSEEELELDENGGTFIDGIFIPPAVPPTLSFNPTGPRLIIRKIDNNFFKSYAKNEVLGPFHKCFNAIVGPNGSGKSNVIDSLLFVFGYRATKIRCKKVSVLLHDSEHYKNTQSCTVRIHFAQIIDKTGDNYDIVPGSEFVVSRTAHKDNSSYYELSGKRVQFKDIAILLKSHGIDLDHNRFLILQGEVEQIATMKCKGEKGESGLLEYLEDIIGTSRYKKPLGLVNEKVELLNEQRGEKLNRLNLVENELNELEEPMQEAVGFLKKENSIMINKNYLYQKNNKDIKEKASVEQERRDEEAKDQKQLMDQLKALEEQKKEHLGKQDEEGKIYENLKKRNESIKESIDKAKKKDVQLQEDMTNKNKQRKKTKELIVTDKQNLDRLKTVPQESENGIRELEGKLEKTTAQKERYEAEKSSLLKNIQGETKGLQEKKEEMQKDLAVLKESVDKTKSAFNLAETELKVCISNEETEKNKLANLKTLYETSAVTIQERTKQVAELNKKIPATKKALNEANVELLRVKQQETAASNEIRTKRGNLEEGRSSMQASKSRGRVLDSLMRAKTEGKCPGLFGRLGDLGAIDSKYDVAISTACGALDNIVVDTVDTAQWCIKFLKQHDIGRGVFIALDKQDRLRDKANSRIQTPENVHRLYDLVKIQDQRVKTAFYYGLSDTLVADDLEQASRIAYGARRYRVVTLKGDLIETTGTMSGGGKRVMKGRMGQSIAVANIDPRELNRLEQEVQELEVNVRELRARQAELEAQMNELNPSLRQMQMDLDKVNKELHSLQQQQPNLIRQIKEQEARSKATKSDAGQVKKLTAVVEQRKEEYEAAAETAGALQAEVDKITKEIKEKSGAKIRTVDKNIRECAKTIVVLKSEITKMTVAAKTAERNYKTTQENIARMEQDVLDMETALREMKAQREEIVEDFEKMTECMEGITQELKEREGDYFAAKKAAEEITKQENELKSTKIDIDKRVKDLDKKLQNYHAVIQSNEAKMSVLKLQEIPNEAVEELKIYTDEELEERDIREVEKEIHLAESHLKAAKPNLTAIQDYRKKQEVFMQRSNELEEINKKRQAMVNVYEDLKKRRKDEFTTGFAIIKLKLKEMYQMITLGGDAELELVDTYDPFTEGIQFNVRPPKKTWKRISNLSGGEKTLSSLALVFALHYYKPSPLYVMDEIDAALDFKNVSIVGNYIKERTKNAQFIIISLRSNMFELCDYLVGIYKTDNTTKSLTVDPRNFGQKPPQQQVVLAADQAKPSDNEANKENTEAENRVASVSTGPQNSEMMDTSEGPEPEQAGPSNTQVNIPENSGLVIGGSPVRSDVQSSSMDPSGEESNIADSFMEEEESS</sequence>
<dbReference type="Pfam" id="PF06470">
    <property type="entry name" value="SMC_hinge"/>
    <property type="match status" value="1"/>
</dbReference>
<dbReference type="GO" id="GO:0005524">
    <property type="term" value="F:ATP binding"/>
    <property type="evidence" value="ECO:0007669"/>
    <property type="project" value="UniProtKB-KW"/>
</dbReference>
<feature type="coiled-coil region" evidence="12">
    <location>
        <begin position="909"/>
        <end position="950"/>
    </location>
</feature>
<keyword evidence="4" id="KW-0547">Nucleotide-binding</keyword>
<dbReference type="GO" id="GO:0051301">
    <property type="term" value="P:cell division"/>
    <property type="evidence" value="ECO:0007669"/>
    <property type="project" value="UniProtKB-KW"/>
</dbReference>
<evidence type="ECO:0000313" key="16">
    <source>
        <dbReference type="Proteomes" id="UP001152799"/>
    </source>
</evidence>
<dbReference type="InterPro" id="IPR003395">
    <property type="entry name" value="RecF/RecN/SMC_N"/>
</dbReference>
<dbReference type="InterPro" id="IPR024704">
    <property type="entry name" value="SMC"/>
</dbReference>
<dbReference type="Gene3D" id="3.40.50.300">
    <property type="entry name" value="P-loop containing nucleotide triphosphate hydrolases"/>
    <property type="match status" value="2"/>
</dbReference>
<evidence type="ECO:0000256" key="11">
    <source>
        <dbReference type="PIRNR" id="PIRNR005719"/>
    </source>
</evidence>
<accession>A0A9N9MG05</accession>
<keyword evidence="7 12" id="KW-0175">Coiled coil</keyword>
<name>A0A9N9MG05_9CUCU</name>
<dbReference type="PIRSF" id="PIRSF005719">
    <property type="entry name" value="SMC"/>
    <property type="match status" value="1"/>
</dbReference>
<dbReference type="GO" id="GO:0016887">
    <property type="term" value="F:ATP hydrolysis activity"/>
    <property type="evidence" value="ECO:0007669"/>
    <property type="project" value="InterPro"/>
</dbReference>
<evidence type="ECO:0000256" key="8">
    <source>
        <dbReference type="ARBA" id="ARBA00023067"/>
    </source>
</evidence>
<evidence type="ECO:0000256" key="9">
    <source>
        <dbReference type="ARBA" id="ARBA00023242"/>
    </source>
</evidence>
<protein>
    <recommendedName>
        <fullName evidence="11">Structural maintenance of chromosomes protein</fullName>
    </recommendedName>
</protein>
<dbReference type="Pfam" id="PF02463">
    <property type="entry name" value="SMC_N"/>
    <property type="match status" value="1"/>
</dbReference>
<organism evidence="15 16">
    <name type="scientific">Ceutorhynchus assimilis</name>
    <name type="common">cabbage seed weevil</name>
    <dbReference type="NCBI Taxonomy" id="467358"/>
    <lineage>
        <taxon>Eukaryota</taxon>
        <taxon>Metazoa</taxon>
        <taxon>Ecdysozoa</taxon>
        <taxon>Arthropoda</taxon>
        <taxon>Hexapoda</taxon>
        <taxon>Insecta</taxon>
        <taxon>Pterygota</taxon>
        <taxon>Neoptera</taxon>
        <taxon>Endopterygota</taxon>
        <taxon>Coleoptera</taxon>
        <taxon>Polyphaga</taxon>
        <taxon>Cucujiformia</taxon>
        <taxon>Curculionidae</taxon>
        <taxon>Ceutorhynchinae</taxon>
        <taxon>Ceutorhynchus</taxon>
    </lineage>
</organism>
<keyword evidence="6" id="KW-0067">ATP-binding</keyword>
<dbReference type="InterPro" id="IPR010935">
    <property type="entry name" value="SMC_hinge"/>
</dbReference>
<dbReference type="EMBL" id="OU892278">
    <property type="protein sequence ID" value="CAG9764069.1"/>
    <property type="molecule type" value="Genomic_DNA"/>
</dbReference>
<evidence type="ECO:0000313" key="15">
    <source>
        <dbReference type="EMBL" id="CAG9764069.1"/>
    </source>
</evidence>
<keyword evidence="8" id="KW-0226">DNA condensation</keyword>
<dbReference type="Gene3D" id="3.30.70.1620">
    <property type="match status" value="1"/>
</dbReference>
<feature type="region of interest" description="Disordered" evidence="13">
    <location>
        <begin position="1277"/>
        <end position="1372"/>
    </location>
</feature>
<feature type="region of interest" description="Disordered" evidence="13">
    <location>
        <begin position="554"/>
        <end position="578"/>
    </location>
</feature>
<dbReference type="SUPFAM" id="SSF52540">
    <property type="entry name" value="P-loop containing nucleoside triphosphate hydrolases"/>
    <property type="match status" value="1"/>
</dbReference>
<dbReference type="GO" id="GO:0000796">
    <property type="term" value="C:condensin complex"/>
    <property type="evidence" value="ECO:0007669"/>
    <property type="project" value="TreeGrafter"/>
</dbReference>
<dbReference type="Proteomes" id="UP001152799">
    <property type="component" value="Chromosome 2"/>
</dbReference>
<evidence type="ECO:0000259" key="14">
    <source>
        <dbReference type="SMART" id="SM00968"/>
    </source>
</evidence>
<feature type="compositionally biased region" description="Polar residues" evidence="13">
    <location>
        <begin position="1322"/>
        <end position="1332"/>
    </location>
</feature>
<dbReference type="InterPro" id="IPR027417">
    <property type="entry name" value="P-loop_NTPase"/>
</dbReference>
<feature type="coiled-coil region" evidence="12">
    <location>
        <begin position="758"/>
        <end position="872"/>
    </location>
</feature>
<dbReference type="SUPFAM" id="SSF75553">
    <property type="entry name" value="Smc hinge domain"/>
    <property type="match status" value="1"/>
</dbReference>
<feature type="compositionally biased region" description="Basic and acidic residues" evidence="13">
    <location>
        <begin position="557"/>
        <end position="568"/>
    </location>
</feature>
<dbReference type="GO" id="GO:0007076">
    <property type="term" value="P:mitotic chromosome condensation"/>
    <property type="evidence" value="ECO:0007669"/>
    <property type="project" value="TreeGrafter"/>
</dbReference>
<evidence type="ECO:0000256" key="12">
    <source>
        <dbReference type="SAM" id="Coils"/>
    </source>
</evidence>
<feature type="region of interest" description="Disordered" evidence="13">
    <location>
        <begin position="1"/>
        <end position="33"/>
    </location>
</feature>
<evidence type="ECO:0000256" key="7">
    <source>
        <dbReference type="ARBA" id="ARBA00023054"/>
    </source>
</evidence>
<keyword evidence="3" id="KW-0132">Cell division</keyword>
<keyword evidence="9 11" id="KW-0539">Nucleus</keyword>
<dbReference type="FunFam" id="3.40.50.300:FF:000481">
    <property type="entry name" value="Structural maintenance of chromosomes 4"/>
    <property type="match status" value="1"/>
</dbReference>
<dbReference type="PANTHER" id="PTHR18937:SF172">
    <property type="entry name" value="STRUCTURAL MAINTENANCE OF CHROMOSOMES PROTEIN"/>
    <property type="match status" value="1"/>
</dbReference>
<evidence type="ECO:0000256" key="6">
    <source>
        <dbReference type="ARBA" id="ARBA00022840"/>
    </source>
</evidence>